<dbReference type="STRING" id="754476.Q7A_1404"/>
<feature type="chain" id="PRO_5003654257" evidence="4">
    <location>
        <begin position="23"/>
        <end position="394"/>
    </location>
</feature>
<name>I1XIL5_METNJ</name>
<accession>I1XIL5</accession>
<sequence length="394" mass="44412">MKIKIIMSVLVASLFQSNIARSAEYIIGADFSPTFNYDDNVELRDDEEGSFVTKITPTLLLSRAVENASISMNAGYRVERYTSLSDLDRQDPFANIAGSYNTERSAYGLRAGYSERAQRSIADEDTGDFSSNATVTTKSLAPSYQYQFTERDFLYTSVNYNESAYDTSRFSDTETTSLTGGWRRNLTERLTGGLALTYAQYESESEFSESEYDSYNLSVTSTYMMNEQWSFSGQVGYRTTESESQSLLGGPKQTDRNTGSLFDFSANYVGELNTLSFSLSRSLNPSGEGVVNETDRVSLSWNRNIAETVSVSFNTSYQETQSADDLTNTDREYFTFSPALNWQLQRNLALKMGYQYRQQKGTSFGGLDTNDDKVDSNMVFLTVNYDWDGLRFSR</sequence>
<dbReference type="Gene3D" id="2.40.170.20">
    <property type="entry name" value="TonB-dependent receptor, beta-barrel domain"/>
    <property type="match status" value="1"/>
</dbReference>
<dbReference type="InterPro" id="IPR036709">
    <property type="entry name" value="Autotransporte_beta_dom_sf"/>
</dbReference>
<dbReference type="PATRIC" id="fig|754476.3.peg.1388"/>
<protein>
    <submittedName>
        <fullName evidence="6">Long-chain fatty acid transport protein</fullName>
    </submittedName>
</protein>
<proteinExistence type="predicted"/>
<dbReference type="EMBL" id="CP003390">
    <property type="protein sequence ID" value="AFI84234.1"/>
    <property type="molecule type" value="Genomic_DNA"/>
</dbReference>
<evidence type="ECO:0000313" key="6">
    <source>
        <dbReference type="EMBL" id="AFI84234.1"/>
    </source>
</evidence>
<keyword evidence="7" id="KW-1185">Reference proteome</keyword>
<evidence type="ECO:0000313" key="7">
    <source>
        <dbReference type="Proteomes" id="UP000009144"/>
    </source>
</evidence>
<dbReference type="InterPro" id="IPR036942">
    <property type="entry name" value="Beta-barrel_TonB_sf"/>
</dbReference>
<evidence type="ECO:0000259" key="5">
    <source>
        <dbReference type="Pfam" id="PF03797"/>
    </source>
</evidence>
<dbReference type="Pfam" id="PF03797">
    <property type="entry name" value="Autotransporter"/>
    <property type="match status" value="1"/>
</dbReference>
<evidence type="ECO:0000256" key="4">
    <source>
        <dbReference type="SAM" id="SignalP"/>
    </source>
</evidence>
<reference evidence="6 7" key="1">
    <citation type="journal article" date="2012" name="J. Bacteriol.">
        <title>Complete genome sequences of Methylophaga sp. strain JAM1 and Methylophaga sp. strain JAM7.</title>
        <authorList>
            <person name="Villeneuve C."/>
            <person name="Martineau C."/>
            <person name="Mauffrey F."/>
            <person name="Villemur R."/>
        </authorList>
    </citation>
    <scope>NUCLEOTIDE SEQUENCE [LARGE SCALE GENOMIC DNA]</scope>
    <source>
        <strain evidence="6 7">JAM1</strain>
    </source>
</reference>
<dbReference type="InterPro" id="IPR005546">
    <property type="entry name" value="Autotransporte_beta"/>
</dbReference>
<evidence type="ECO:0000256" key="2">
    <source>
        <dbReference type="ARBA" id="ARBA00023136"/>
    </source>
</evidence>
<evidence type="ECO:0000256" key="3">
    <source>
        <dbReference type="ARBA" id="ARBA00023237"/>
    </source>
</evidence>
<feature type="signal peptide" evidence="4">
    <location>
        <begin position="1"/>
        <end position="22"/>
    </location>
</feature>
<gene>
    <name evidence="6" type="ordered locus">Q7A_1404</name>
</gene>
<keyword evidence="2" id="KW-0472">Membrane</keyword>
<comment type="subcellular location">
    <subcellularLocation>
        <location evidence="1">Cell outer membrane</location>
    </subcellularLocation>
</comment>
<keyword evidence="3" id="KW-0998">Cell outer membrane</keyword>
<dbReference type="KEGG" id="mej:Q7A_1404"/>
<dbReference type="Proteomes" id="UP000009144">
    <property type="component" value="Chromosome"/>
</dbReference>
<feature type="domain" description="Autotransporter" evidence="5">
    <location>
        <begin position="172"/>
        <end position="260"/>
    </location>
</feature>
<dbReference type="HOGENOM" id="CLU_665527_0_0_6"/>
<dbReference type="eggNOG" id="COG5338">
    <property type="taxonomic scope" value="Bacteria"/>
</dbReference>
<dbReference type="AlphaFoldDB" id="I1XIL5"/>
<keyword evidence="4" id="KW-0732">Signal</keyword>
<organism evidence="6 7">
    <name type="scientific">Methylophaga nitratireducenticrescens</name>
    <dbReference type="NCBI Taxonomy" id="754476"/>
    <lineage>
        <taxon>Bacteria</taxon>
        <taxon>Pseudomonadati</taxon>
        <taxon>Pseudomonadota</taxon>
        <taxon>Gammaproteobacteria</taxon>
        <taxon>Thiotrichales</taxon>
        <taxon>Piscirickettsiaceae</taxon>
        <taxon>Methylophaga</taxon>
    </lineage>
</organism>
<dbReference type="RefSeq" id="WP_014706607.1">
    <property type="nucleotide sequence ID" value="NC_017857.3"/>
</dbReference>
<dbReference type="GO" id="GO:0009279">
    <property type="term" value="C:cell outer membrane"/>
    <property type="evidence" value="ECO:0007669"/>
    <property type="project" value="UniProtKB-SubCell"/>
</dbReference>
<dbReference type="OrthoDB" id="7053800at2"/>
<reference evidence="6 7" key="2">
    <citation type="journal article" date="2013" name="Int. J. Syst. Evol. Microbiol.">
        <title>Methylophaga nitratireducenticrescens sp. nov. and Methylophaga frappieri sp. nov., isolated from the biofilm of the methanol-fed denitrification system treating the seawater at the Montreal Biodome.</title>
        <authorList>
            <person name="Villeneuve C."/>
            <person name="Martineau C."/>
            <person name="Mauffrey F."/>
            <person name="Villemur R."/>
        </authorList>
    </citation>
    <scope>NUCLEOTIDE SEQUENCE [LARGE SCALE GENOMIC DNA]</scope>
    <source>
        <strain evidence="6 7">JAM1</strain>
    </source>
</reference>
<dbReference type="Gene3D" id="2.40.128.130">
    <property type="entry name" value="Autotransporter beta-domain"/>
    <property type="match status" value="1"/>
</dbReference>
<evidence type="ECO:0000256" key="1">
    <source>
        <dbReference type="ARBA" id="ARBA00004442"/>
    </source>
</evidence>
<dbReference type="SUPFAM" id="SSF56935">
    <property type="entry name" value="Porins"/>
    <property type="match status" value="1"/>
</dbReference>